<feature type="transmembrane region" description="Helical" evidence="1">
    <location>
        <begin position="168"/>
        <end position="186"/>
    </location>
</feature>
<evidence type="ECO:0000313" key="3">
    <source>
        <dbReference type="Proteomes" id="UP000307217"/>
    </source>
</evidence>
<gene>
    <name evidence="2" type="ORF">CWC19_18160</name>
</gene>
<dbReference type="OrthoDB" id="6289764at2"/>
<dbReference type="RefSeq" id="WP_138593233.1">
    <property type="nucleotide sequence ID" value="NZ_PNBX01000098.1"/>
</dbReference>
<protein>
    <submittedName>
        <fullName evidence="2">Uncharacterized protein</fullName>
    </submittedName>
</protein>
<keyword evidence="1" id="KW-1133">Transmembrane helix</keyword>
<feature type="transmembrane region" description="Helical" evidence="1">
    <location>
        <begin position="26"/>
        <end position="44"/>
    </location>
</feature>
<reference evidence="3" key="2">
    <citation type="submission" date="2019-06" db="EMBL/GenBank/DDBJ databases">
        <title>Co-occurence of chitin degradation, pigmentation and bioactivity in marine Pseudoalteromonas.</title>
        <authorList>
            <person name="Sonnenschein E.C."/>
            <person name="Bech P.K."/>
        </authorList>
    </citation>
    <scope>NUCLEOTIDE SEQUENCE [LARGE SCALE GENOMIC DNA]</scope>
    <source>
        <strain evidence="3">S3790</strain>
    </source>
</reference>
<comment type="caution">
    <text evidence="2">The sequence shown here is derived from an EMBL/GenBank/DDBJ whole genome shotgun (WGS) entry which is preliminary data.</text>
</comment>
<evidence type="ECO:0000313" key="2">
    <source>
        <dbReference type="EMBL" id="TMO64876.1"/>
    </source>
</evidence>
<feature type="transmembrane region" description="Helical" evidence="1">
    <location>
        <begin position="51"/>
        <end position="68"/>
    </location>
</feature>
<proteinExistence type="predicted"/>
<dbReference type="EMBL" id="PNBX01000098">
    <property type="protein sequence ID" value="TMO64876.1"/>
    <property type="molecule type" value="Genomic_DNA"/>
</dbReference>
<keyword evidence="1" id="KW-0472">Membrane</keyword>
<keyword evidence="1" id="KW-0812">Transmembrane</keyword>
<dbReference type="Proteomes" id="UP000307217">
    <property type="component" value="Unassembled WGS sequence"/>
</dbReference>
<feature type="transmembrane region" description="Helical" evidence="1">
    <location>
        <begin position="88"/>
        <end position="108"/>
    </location>
</feature>
<sequence length="199" mass="22792">MKLSYLILLTIASVAFFYIQLWDDKIVTPLYFSLLALNLFFAAYTKNINMAHITGFILIIVGANRLVFETGLINDVTPSNNLLLQGLLIYGTSFLFSLALALILIFRVQLSRILSSSKNIELTHFDGIFHWIFIYMALVNLIAMAEYIGWSYFEMKSWRFIYNNFEAFIYIGWALSCGALLTMMICSSKDNRRDEVGAL</sequence>
<dbReference type="AlphaFoldDB" id="A0A5S3V3P6"/>
<reference evidence="2 3" key="1">
    <citation type="submission" date="2018-01" db="EMBL/GenBank/DDBJ databases">
        <authorList>
            <person name="Paulsen S."/>
            <person name="Gram L.K."/>
        </authorList>
    </citation>
    <scope>NUCLEOTIDE SEQUENCE [LARGE SCALE GENOMIC DNA]</scope>
    <source>
        <strain evidence="2 3">S3790</strain>
    </source>
</reference>
<feature type="transmembrane region" description="Helical" evidence="1">
    <location>
        <begin position="128"/>
        <end position="148"/>
    </location>
</feature>
<name>A0A5S3V3P6_9GAMM</name>
<evidence type="ECO:0000256" key="1">
    <source>
        <dbReference type="SAM" id="Phobius"/>
    </source>
</evidence>
<organism evidence="2 3">
    <name type="scientific">Pseudoalteromonas aurantia</name>
    <dbReference type="NCBI Taxonomy" id="43654"/>
    <lineage>
        <taxon>Bacteria</taxon>
        <taxon>Pseudomonadati</taxon>
        <taxon>Pseudomonadota</taxon>
        <taxon>Gammaproteobacteria</taxon>
        <taxon>Alteromonadales</taxon>
        <taxon>Pseudoalteromonadaceae</taxon>
        <taxon>Pseudoalteromonas</taxon>
    </lineage>
</organism>
<accession>A0A5S3V3P6</accession>